<keyword evidence="3" id="KW-1185">Reference proteome</keyword>
<accession>A0ABW6WUS4</accession>
<dbReference type="Pfam" id="PF11716">
    <property type="entry name" value="MDMPI_N"/>
    <property type="match status" value="1"/>
</dbReference>
<dbReference type="InterPro" id="IPR024344">
    <property type="entry name" value="MDMPI_metal-binding"/>
</dbReference>
<protein>
    <submittedName>
        <fullName evidence="2">Maleylpyruvate isomerase N-terminal domain-containing protein</fullName>
    </submittedName>
</protein>
<dbReference type="EMBL" id="JBIAZU010000008">
    <property type="protein sequence ID" value="MFF5296339.1"/>
    <property type="molecule type" value="Genomic_DNA"/>
</dbReference>
<dbReference type="InterPro" id="IPR034660">
    <property type="entry name" value="DinB/YfiT-like"/>
</dbReference>
<keyword evidence="2" id="KW-0413">Isomerase</keyword>
<evidence type="ECO:0000259" key="1">
    <source>
        <dbReference type="Pfam" id="PF11716"/>
    </source>
</evidence>
<sequence>MDYRRSYRSAAVAYADLVSRLPADRWDSPALGDWTLRELVGHTASSALRQVPEVLGNPAPEVLVATAEGYFAFGRGVPATVLETAVAASDEDARTTGESLGDEPATVIGELAGRATHALAAAGDDDIVATPVGGMRVRDWLPTRTFELVVHGLDAAAAGGVPHGLALEAVADATTLATRLAVALGEGDALLRALTGRGELPPKFTVLST</sequence>
<dbReference type="Gene3D" id="1.20.120.450">
    <property type="entry name" value="dinb family like domain"/>
    <property type="match status" value="1"/>
</dbReference>
<comment type="caution">
    <text evidence="2">The sequence shown here is derived from an EMBL/GenBank/DDBJ whole genome shotgun (WGS) entry which is preliminary data.</text>
</comment>
<reference evidence="2 3" key="1">
    <citation type="submission" date="2024-10" db="EMBL/GenBank/DDBJ databases">
        <title>The Natural Products Discovery Center: Release of the First 8490 Sequenced Strains for Exploring Actinobacteria Biosynthetic Diversity.</title>
        <authorList>
            <person name="Kalkreuter E."/>
            <person name="Kautsar S.A."/>
            <person name="Yang D."/>
            <person name="Bader C.D."/>
            <person name="Teijaro C.N."/>
            <person name="Fluegel L."/>
            <person name="Davis C.M."/>
            <person name="Simpson J.R."/>
            <person name="Lauterbach L."/>
            <person name="Steele A.D."/>
            <person name="Gui C."/>
            <person name="Meng S."/>
            <person name="Li G."/>
            <person name="Viehrig K."/>
            <person name="Ye F."/>
            <person name="Su P."/>
            <person name="Kiefer A.F."/>
            <person name="Nichols A."/>
            <person name="Cepeda A.J."/>
            <person name="Yan W."/>
            <person name="Fan B."/>
            <person name="Jiang Y."/>
            <person name="Adhikari A."/>
            <person name="Zheng C.-J."/>
            <person name="Schuster L."/>
            <person name="Cowan T.M."/>
            <person name="Smanski M.J."/>
            <person name="Chevrette M.G."/>
            <person name="De Carvalho L.P.S."/>
            <person name="Shen B."/>
        </authorList>
    </citation>
    <scope>NUCLEOTIDE SEQUENCE [LARGE SCALE GENOMIC DNA]</scope>
    <source>
        <strain evidence="2 3">NPDC000087</strain>
    </source>
</reference>
<gene>
    <name evidence="2" type="ORF">ACFY35_43465</name>
</gene>
<dbReference type="RefSeq" id="WP_020517112.1">
    <property type="nucleotide sequence ID" value="NZ_JBIAZU010000008.1"/>
</dbReference>
<name>A0ABW6WUS4_9ACTN</name>
<dbReference type="SUPFAM" id="SSF109854">
    <property type="entry name" value="DinB/YfiT-like putative metalloenzymes"/>
    <property type="match status" value="1"/>
</dbReference>
<evidence type="ECO:0000313" key="3">
    <source>
        <dbReference type="Proteomes" id="UP001602245"/>
    </source>
</evidence>
<proteinExistence type="predicted"/>
<evidence type="ECO:0000313" key="2">
    <source>
        <dbReference type="EMBL" id="MFF5296339.1"/>
    </source>
</evidence>
<organism evidence="2 3">
    <name type="scientific">Paractinoplanes globisporus</name>
    <dbReference type="NCBI Taxonomy" id="113565"/>
    <lineage>
        <taxon>Bacteria</taxon>
        <taxon>Bacillati</taxon>
        <taxon>Actinomycetota</taxon>
        <taxon>Actinomycetes</taxon>
        <taxon>Micromonosporales</taxon>
        <taxon>Micromonosporaceae</taxon>
        <taxon>Paractinoplanes</taxon>
    </lineage>
</organism>
<feature type="domain" description="Mycothiol-dependent maleylpyruvate isomerase metal-binding" evidence="1">
    <location>
        <begin position="8"/>
        <end position="156"/>
    </location>
</feature>
<dbReference type="Proteomes" id="UP001602245">
    <property type="component" value="Unassembled WGS sequence"/>
</dbReference>
<dbReference type="GO" id="GO:0016853">
    <property type="term" value="F:isomerase activity"/>
    <property type="evidence" value="ECO:0007669"/>
    <property type="project" value="UniProtKB-KW"/>
</dbReference>